<dbReference type="EMBL" id="MU004234">
    <property type="protein sequence ID" value="KAF2670129.1"/>
    <property type="molecule type" value="Genomic_DNA"/>
</dbReference>
<dbReference type="Proteomes" id="UP000799302">
    <property type="component" value="Unassembled WGS sequence"/>
</dbReference>
<dbReference type="PANTHER" id="PTHR42085">
    <property type="entry name" value="F-BOX DOMAIN-CONTAINING PROTEIN"/>
    <property type="match status" value="1"/>
</dbReference>
<dbReference type="AlphaFoldDB" id="A0A6A6UCX2"/>
<dbReference type="PANTHER" id="PTHR42085:SF2">
    <property type="entry name" value="F-BOX DOMAIN-CONTAINING PROTEIN"/>
    <property type="match status" value="1"/>
</dbReference>
<reference evidence="2" key="1">
    <citation type="journal article" date="2020" name="Stud. Mycol.">
        <title>101 Dothideomycetes genomes: a test case for predicting lifestyles and emergence of pathogens.</title>
        <authorList>
            <person name="Haridas S."/>
            <person name="Albert R."/>
            <person name="Binder M."/>
            <person name="Bloem J."/>
            <person name="Labutti K."/>
            <person name="Salamov A."/>
            <person name="Andreopoulos B."/>
            <person name="Baker S."/>
            <person name="Barry K."/>
            <person name="Bills G."/>
            <person name="Bluhm B."/>
            <person name="Cannon C."/>
            <person name="Castanera R."/>
            <person name="Culley D."/>
            <person name="Daum C."/>
            <person name="Ezra D."/>
            <person name="Gonzalez J."/>
            <person name="Henrissat B."/>
            <person name="Kuo A."/>
            <person name="Liang C."/>
            <person name="Lipzen A."/>
            <person name="Lutzoni F."/>
            <person name="Magnuson J."/>
            <person name="Mondo S."/>
            <person name="Nolan M."/>
            <person name="Ohm R."/>
            <person name="Pangilinan J."/>
            <person name="Park H.-J."/>
            <person name="Ramirez L."/>
            <person name="Alfaro M."/>
            <person name="Sun H."/>
            <person name="Tritt A."/>
            <person name="Yoshinaga Y."/>
            <person name="Zwiers L.-H."/>
            <person name="Turgeon B."/>
            <person name="Goodwin S."/>
            <person name="Spatafora J."/>
            <person name="Crous P."/>
            <person name="Grigoriev I."/>
        </authorList>
    </citation>
    <scope>NUCLEOTIDE SEQUENCE</scope>
    <source>
        <strain evidence="2">CBS 115976</strain>
    </source>
</reference>
<evidence type="ECO:0000256" key="1">
    <source>
        <dbReference type="SAM" id="MobiDB-lite"/>
    </source>
</evidence>
<gene>
    <name evidence="2" type="ORF">BT63DRAFT_424084</name>
</gene>
<organism evidence="2 3">
    <name type="scientific">Microthyrium microscopicum</name>
    <dbReference type="NCBI Taxonomy" id="703497"/>
    <lineage>
        <taxon>Eukaryota</taxon>
        <taxon>Fungi</taxon>
        <taxon>Dikarya</taxon>
        <taxon>Ascomycota</taxon>
        <taxon>Pezizomycotina</taxon>
        <taxon>Dothideomycetes</taxon>
        <taxon>Dothideomycetes incertae sedis</taxon>
        <taxon>Microthyriales</taxon>
        <taxon>Microthyriaceae</taxon>
        <taxon>Microthyrium</taxon>
    </lineage>
</organism>
<name>A0A6A6UCX2_9PEZI</name>
<accession>A0A6A6UCX2</accession>
<feature type="compositionally biased region" description="Basic and acidic residues" evidence="1">
    <location>
        <begin position="27"/>
        <end position="45"/>
    </location>
</feature>
<evidence type="ECO:0000313" key="3">
    <source>
        <dbReference type="Proteomes" id="UP000799302"/>
    </source>
</evidence>
<proteinExistence type="predicted"/>
<evidence type="ECO:0008006" key="4">
    <source>
        <dbReference type="Google" id="ProtNLM"/>
    </source>
</evidence>
<protein>
    <recommendedName>
        <fullName evidence="4">F-box domain-containing protein</fullName>
    </recommendedName>
</protein>
<keyword evidence="3" id="KW-1185">Reference proteome</keyword>
<feature type="region of interest" description="Disordered" evidence="1">
    <location>
        <begin position="1"/>
        <end position="47"/>
    </location>
</feature>
<dbReference type="InterPro" id="IPR038883">
    <property type="entry name" value="AN11006-like"/>
</dbReference>
<evidence type="ECO:0000313" key="2">
    <source>
        <dbReference type="EMBL" id="KAF2670129.1"/>
    </source>
</evidence>
<sequence length="388" mass="45113">MDPPDAPRRRTGPSRSPARSRSRSPRRRDTGAIRTRSEDRDSRREQGRRRDRFERFFELPSEIRNRIYEYLVVQWPDSVAWLTLCSPQHDSDGRYVIIEVGLPVLGYGRNLADVGAFEWPGIFHANRQLAEESKYIFYTKNRFSFGETVNRYFGFFNLRGRRVDPYHISIIRHIEDNWISRRGRDPNMLLRTFPSLLTLQTRLPWSIEQMLSGLHAQALSTTPALRNLSVYQARSPPLKSLTCIVQNSGEYEADMPNSDYANWFQPEEVIKYWDDIFANNPAARRATFERGIAPAELVEARHLPDNFNLHRQKMNFLADKMRRSGLFDNVQMSWEFTTTTFERRTPRVTIVLTIGKHSTSIICQVVGDFGNSLHVEDLQLTEDGGILV</sequence>